<evidence type="ECO:0000313" key="1">
    <source>
        <dbReference type="EMBL" id="QXV74628.1"/>
    </source>
</evidence>
<protein>
    <submittedName>
        <fullName evidence="1">Uncharacterized protein</fullName>
    </submittedName>
</protein>
<dbReference type="EMBL" id="MW980070">
    <property type="protein sequence ID" value="QXV74628.1"/>
    <property type="molecule type" value="Genomic_DNA"/>
</dbReference>
<reference evidence="1" key="1">
    <citation type="submission" date="2021-04" db="EMBL/GenBank/DDBJ databases">
        <title>The Hidden Diversity of Double-Stranded DNA Phages in the Symbiotic Bacterium Rhizobium.</title>
        <authorList>
            <person name="Santamaria R.I."/>
            <person name="Bustos P."/>
            <person name="Cauwenberghe J.V."/>
            <person name="Gonzalez V."/>
        </authorList>
    </citation>
    <scope>NUCLEOTIDE SEQUENCE</scope>
</reference>
<sequence>MNNSDAPKAQSALGRAIALWNTGREISFQHGQELREDGYDVAALRRFHFKHAI</sequence>
<evidence type="ECO:0000313" key="2">
    <source>
        <dbReference type="Proteomes" id="UP000828713"/>
    </source>
</evidence>
<keyword evidence="2" id="KW-1185">Reference proteome</keyword>
<name>A0AAE7VMR9_9CAUD</name>
<dbReference type="Proteomes" id="UP000828713">
    <property type="component" value="Segment"/>
</dbReference>
<proteinExistence type="predicted"/>
<organism evidence="1 2">
    <name type="scientific">Rhizobium phage RHEph21</name>
    <dbReference type="NCBI Taxonomy" id="2836134"/>
    <lineage>
        <taxon>Viruses</taxon>
        <taxon>Duplodnaviria</taxon>
        <taxon>Heunggongvirae</taxon>
        <taxon>Uroviricota</taxon>
        <taxon>Caudoviricetes</taxon>
        <taxon>Autographivirales</taxon>
        <taxon>Autographivirales incertae sedis</taxon>
        <taxon>Chamilpavirus</taxon>
        <taxon>Chamilpavirus RHEph21</taxon>
    </lineage>
</organism>
<accession>A0AAE7VMR9</accession>